<comment type="caution">
    <text evidence="2">The sequence shown here is derived from an EMBL/GenBank/DDBJ whole genome shotgun (WGS) entry which is preliminary data.</text>
</comment>
<dbReference type="PANTHER" id="PTHR47515">
    <property type="entry name" value="LOW CALCIUM RESPONSE LOCUS PROTEIN T"/>
    <property type="match status" value="1"/>
</dbReference>
<dbReference type="Pfam" id="PF13683">
    <property type="entry name" value="rve_3"/>
    <property type="match status" value="1"/>
</dbReference>
<evidence type="ECO:0000313" key="3">
    <source>
        <dbReference type="Proteomes" id="UP000460298"/>
    </source>
</evidence>
<gene>
    <name evidence="2" type="ORF">F9K24_18085</name>
</gene>
<reference evidence="2 3" key="1">
    <citation type="submission" date="2019-10" db="EMBL/GenBank/DDBJ databases">
        <title>Extracellular Electron Transfer in a Candidatus Methanoperedens spp. Enrichment Culture.</title>
        <authorList>
            <person name="Berger S."/>
            <person name="Rangel Shaw D."/>
            <person name="Berben T."/>
            <person name="In 'T Zandt M."/>
            <person name="Frank J."/>
            <person name="Reimann J."/>
            <person name="Jetten M.S.M."/>
            <person name="Welte C.U."/>
        </authorList>
    </citation>
    <scope>NUCLEOTIDE SEQUENCE [LARGE SCALE GENOMIC DNA]</scope>
    <source>
        <strain evidence="2">SB12</strain>
    </source>
</reference>
<dbReference type="Gene3D" id="3.30.420.10">
    <property type="entry name" value="Ribonuclease H-like superfamily/Ribonuclease H"/>
    <property type="match status" value="1"/>
</dbReference>
<proteinExistence type="predicted"/>
<dbReference type="GO" id="GO:0003676">
    <property type="term" value="F:nucleic acid binding"/>
    <property type="evidence" value="ECO:0007669"/>
    <property type="project" value="InterPro"/>
</dbReference>
<dbReference type="InterPro" id="IPR036397">
    <property type="entry name" value="RNaseH_sf"/>
</dbReference>
<dbReference type="AlphaFoldDB" id="A0A833LWU8"/>
<dbReference type="SUPFAM" id="SSF53098">
    <property type="entry name" value="Ribonuclease H-like"/>
    <property type="match status" value="1"/>
</dbReference>
<protein>
    <submittedName>
        <fullName evidence="2">Transposase family protein</fullName>
    </submittedName>
</protein>
<evidence type="ECO:0000259" key="1">
    <source>
        <dbReference type="PROSITE" id="PS50994"/>
    </source>
</evidence>
<dbReference type="InterPro" id="IPR001584">
    <property type="entry name" value="Integrase_cat-core"/>
</dbReference>
<organism evidence="2 3">
    <name type="scientific">Leptonema illini</name>
    <dbReference type="NCBI Taxonomy" id="183"/>
    <lineage>
        <taxon>Bacteria</taxon>
        <taxon>Pseudomonadati</taxon>
        <taxon>Spirochaetota</taxon>
        <taxon>Spirochaetia</taxon>
        <taxon>Leptospirales</taxon>
        <taxon>Leptospiraceae</taxon>
        <taxon>Leptonema</taxon>
    </lineage>
</organism>
<evidence type="ECO:0000313" key="2">
    <source>
        <dbReference type="EMBL" id="KAB2929942.1"/>
    </source>
</evidence>
<dbReference type="PROSITE" id="PS50994">
    <property type="entry name" value="INTEGRASE"/>
    <property type="match status" value="1"/>
</dbReference>
<sequence>MIVGEAELYSRLNQTKAVTETLHECTTDWTAEEVEFIKRSGRLPHGVVGHHINSVVPYPEWAGDFVHTVLQKGRKVRIFVVVDLCTREIPILYADYSISGEVLVRRLELLNEIRDIPENFVFDNGPEFRSRSMSDWAEKVGLKLCFIEPGKPTQNAFVESLNGKLRNEFLNNNWFYSLAELREALVDWRLNYNTDRPHSSLGYVPPRSLDERCLKNFRALTFELSEKWGQVRGQQTMYRAFARTGRKLTWEIIERIESEALMRGARPGGLNEEIARKAVAEAVTFLKNAGIEGPTRIPWGN</sequence>
<dbReference type="PANTHER" id="PTHR47515:SF1">
    <property type="entry name" value="BLR2054 PROTEIN"/>
    <property type="match status" value="1"/>
</dbReference>
<accession>A0A833LWU8</accession>
<name>A0A833LWU8_9LEPT</name>
<feature type="domain" description="Integrase catalytic" evidence="1">
    <location>
        <begin position="53"/>
        <end position="213"/>
    </location>
</feature>
<dbReference type="GO" id="GO:0015074">
    <property type="term" value="P:DNA integration"/>
    <property type="evidence" value="ECO:0007669"/>
    <property type="project" value="InterPro"/>
</dbReference>
<dbReference type="InterPro" id="IPR012337">
    <property type="entry name" value="RNaseH-like_sf"/>
</dbReference>
<dbReference type="EMBL" id="WBUI01000024">
    <property type="protein sequence ID" value="KAB2929942.1"/>
    <property type="molecule type" value="Genomic_DNA"/>
</dbReference>
<dbReference type="Proteomes" id="UP000460298">
    <property type="component" value="Unassembled WGS sequence"/>
</dbReference>